<protein>
    <submittedName>
        <fullName evidence="1">Uncharacterized protein</fullName>
    </submittedName>
</protein>
<dbReference type="GeneID" id="36495472"/>
<sequence>MTKCNYEQLLDPEIFRLAYELKKSKSGNMKPGADKETLDGFSQAYVEKVVRQLKDESFQFRPSRREFIPKADGKLRSLGIPSPRDKIVQEVMRRILEPVFEPRFLDSSHGFRPHRSPHTALRQIRRWTGTSWMIEGDIKGYFDNIDHHLLAGFIAELVKDQRLLGLYWKLVRAGYVNQGKAEPHLLTGVPQGRILSPLLSNIYLHQFDLFMEEIKVKYTTTGALSKNNPIYSKARNKYYKLVKSFKASSAEIIRARRDMLKMTYGIQTGSRVRYVRYADDWVIGVTGPKALAVQIKEEVSTFLQEKLKLSLQAEKTRITNLSRSEALFLGTLISITSRKYVQSQKVGGGHRRASLGRIRLCIPIDILIGKLSQMGACDEKGTPKAVTKWIFLNVGEIINKYMAVFRGYYNYYSFADDIHHLLRIIYILRYSAINTVARKLGLNTAKVIKRFGVDLIFRDHTNEIKHKLNFPRSLPNKRMNFALSPPSDPRVLFDTSCARIQC</sequence>
<dbReference type="CDD" id="cd01651">
    <property type="entry name" value="RT_G2_intron"/>
    <property type="match status" value="1"/>
</dbReference>
<name>A0A2Z6DTH0_MARPO</name>
<dbReference type="GO" id="GO:0005739">
    <property type="term" value="C:mitochondrion"/>
    <property type="evidence" value="ECO:0007669"/>
    <property type="project" value="TreeGrafter"/>
</dbReference>
<reference evidence="1" key="1">
    <citation type="journal article" date="2017" name="Cell">
        <title>Insights into land plant evolution garnered from the Marchantia polymorpha genome.</title>
        <authorList>
            <person name="Bowman J.L."/>
            <person name="Kohchi T."/>
            <person name="Yamato K.T."/>
            <person name="Jenkins J."/>
            <person name="Shu S."/>
            <person name="Ishizaki K."/>
            <person name="Yamaoka S."/>
            <person name="Nishihama R."/>
            <person name="Nakamura Y."/>
            <person name="Berger F."/>
            <person name="Adam C."/>
            <person name="Aki S.S."/>
            <person name="Althoff F."/>
            <person name="Araki T."/>
            <person name="Arteaga-Vazquez M.A."/>
            <person name="Balasubrmanian S."/>
            <person name="Barry K."/>
            <person name="Bauer D."/>
            <person name="Boehm C.R."/>
            <person name="Briginshaw L."/>
            <person name="Caballero-Perez J."/>
            <person name="Catarino B."/>
            <person name="Chen F."/>
            <person name="Chiyoda S."/>
            <person name="Chovatia M."/>
            <person name="Davies K.M."/>
            <person name="Delmans M."/>
            <person name="Demura T."/>
            <person name="Dierschke T."/>
            <person name="Dolan L."/>
            <person name="Dorantes-Acosta A.E."/>
            <person name="Eklund D.M."/>
            <person name="Florent S.N."/>
            <person name="Flores-Sandoval E."/>
            <person name="Fujiyama A."/>
            <person name="Fukuzawa H."/>
            <person name="Galik B."/>
            <person name="Grimanelli D."/>
            <person name="Grimwood J."/>
            <person name="Grossniklaus U."/>
            <person name="Hamada T."/>
            <person name="Haseloff J."/>
            <person name="Hetherington A.J."/>
            <person name="Higo A."/>
            <person name="Hirakawa Y."/>
            <person name="Hundley H.N."/>
            <person name="Ikeda Y."/>
            <person name="Inoue K."/>
            <person name="Inoue S.I."/>
            <person name="Ishida S."/>
            <person name="Jia Q."/>
            <person name="Kakita M."/>
            <person name="Kanazawa T."/>
            <person name="Kawai Y."/>
            <person name="Kawashima T."/>
            <person name="Kennedy M."/>
            <person name="Kinose K."/>
            <person name="Kinoshita T."/>
            <person name="Kohara Y."/>
            <person name="Koide E."/>
            <person name="Komatsu K."/>
            <person name="Kopischke S."/>
            <person name="Kubo M."/>
            <person name="Kyozuka J."/>
            <person name="Lagercrantz U."/>
            <person name="Lin S.S."/>
            <person name="Lindquist E."/>
            <person name="Lipzen A.M."/>
            <person name="Lu C.W."/>
            <person name="De Luna E."/>
            <person name="Martienssen R.A."/>
            <person name="Minamino N."/>
            <person name="Mizutani M."/>
            <person name="Mizutani M."/>
            <person name="Mochizuki N."/>
            <person name="Monte I."/>
            <person name="Mosher R."/>
            <person name="Nagasaki H."/>
            <person name="Nakagami H."/>
            <person name="Naramoto S."/>
            <person name="Nishitani K."/>
            <person name="Ohtani M."/>
            <person name="Okamoto T."/>
            <person name="Okumura M."/>
            <person name="Phillips J."/>
            <person name="Pollak B."/>
            <person name="Reinders A."/>
            <person name="Rovekamp M."/>
            <person name="Sano R."/>
            <person name="Sawa S."/>
            <person name="Schmid M.W."/>
            <person name="Shirakawa M."/>
            <person name="Solano R."/>
            <person name="Spunde A."/>
            <person name="Suetsugu N."/>
            <person name="Sugano S."/>
            <person name="Sugiyama A."/>
            <person name="Sun R."/>
            <person name="Suzuki Y."/>
            <person name="Takenaka M."/>
            <person name="Takezawa D."/>
            <person name="Tomogane H."/>
            <person name="Tsuzuki M."/>
            <person name="Ueda T."/>
            <person name="Umeda M."/>
            <person name="Ward J.M."/>
            <person name="Watanabe Y."/>
            <person name="Yazaki K."/>
            <person name="Yokoyama R."/>
            <person name="Yoshitake Y."/>
            <person name="Yotsui I."/>
            <person name="Zachgo S."/>
            <person name="Schmutz J."/>
        </authorList>
    </citation>
    <scope>NUCLEOTIDE SEQUENCE</scope>
    <source>
        <strain evidence="1">Kitashirakawa-2</strain>
    </source>
</reference>
<dbReference type="GO" id="GO:0090615">
    <property type="term" value="P:mitochondrial mRNA processing"/>
    <property type="evidence" value="ECO:0007669"/>
    <property type="project" value="TreeGrafter"/>
</dbReference>
<organism evidence="1">
    <name type="scientific">Marchantia polymorpha subsp. ruderalis</name>
    <dbReference type="NCBI Taxonomy" id="1480154"/>
    <lineage>
        <taxon>Eukaryota</taxon>
        <taxon>Viridiplantae</taxon>
        <taxon>Streptophyta</taxon>
        <taxon>Embryophyta</taxon>
        <taxon>Marchantiophyta</taxon>
        <taxon>Marchantiopsida</taxon>
        <taxon>Marchantiidae</taxon>
        <taxon>Marchantiales</taxon>
        <taxon>Marchantiaceae</taxon>
        <taxon>Marchantia</taxon>
    </lineage>
</organism>
<geneLocation type="mitochondrion" evidence="1"/>
<dbReference type="GO" id="GO:0006315">
    <property type="term" value="P:homing of group II introns"/>
    <property type="evidence" value="ECO:0007669"/>
    <property type="project" value="TreeGrafter"/>
</dbReference>
<dbReference type="Pfam" id="PF00078">
    <property type="entry name" value="RVT_1"/>
    <property type="match status" value="1"/>
</dbReference>
<dbReference type="PANTHER" id="PTHR33642:SF3">
    <property type="entry name" value="NUCLEAR INTRON MATURASE 4, MITOCHONDRIAL"/>
    <property type="match status" value="1"/>
</dbReference>
<dbReference type="Pfam" id="PF01348">
    <property type="entry name" value="Intron_maturas2"/>
    <property type="match status" value="1"/>
</dbReference>
<dbReference type="InterPro" id="IPR043502">
    <property type="entry name" value="DNA/RNA_pol_sf"/>
</dbReference>
<dbReference type="EMBL" id="LC192147">
    <property type="protein sequence ID" value="BBD75194.1"/>
    <property type="molecule type" value="Genomic_DNA"/>
</dbReference>
<dbReference type="RefSeq" id="YP_009479732.1">
    <property type="nucleotide sequence ID" value="NC_037508.1"/>
</dbReference>
<dbReference type="InterPro" id="IPR000477">
    <property type="entry name" value="RT_dom"/>
</dbReference>
<dbReference type="PROSITE" id="PS50878">
    <property type="entry name" value="RT_POL"/>
    <property type="match status" value="1"/>
</dbReference>
<proteinExistence type="predicted"/>
<gene>
    <name evidence="1" type="primary">mat-rrnSi1065</name>
    <name evidence="1" type="synonym">orf502</name>
    <name evidence="1" type="ORF">MpKit2_Mp058</name>
</gene>
<accession>A0A2Z6DTH0</accession>
<dbReference type="SUPFAM" id="SSF56672">
    <property type="entry name" value="DNA/RNA polymerases"/>
    <property type="match status" value="1"/>
</dbReference>
<keyword evidence="1" id="KW-0496">Mitochondrion</keyword>
<dbReference type="GO" id="GO:0003964">
    <property type="term" value="F:RNA-directed DNA polymerase activity"/>
    <property type="evidence" value="ECO:0007669"/>
    <property type="project" value="TreeGrafter"/>
</dbReference>
<evidence type="ECO:0000313" key="1">
    <source>
        <dbReference type="EMBL" id="BBD75194.1"/>
    </source>
</evidence>
<dbReference type="AlphaFoldDB" id="A0A2Z6DTH0"/>
<dbReference type="PANTHER" id="PTHR33642">
    <property type="entry name" value="COX1/OXI3 INTRON 1 PROTEIN-RELATED"/>
    <property type="match status" value="1"/>
</dbReference>
<dbReference type="InterPro" id="IPR024937">
    <property type="entry name" value="Domain_X"/>
</dbReference>